<gene>
    <name evidence="3" type="ORF">LSH36_1658g00002</name>
</gene>
<dbReference type="InterPro" id="IPR018378">
    <property type="entry name" value="C-type_lectin_CS"/>
</dbReference>
<dbReference type="SUPFAM" id="SSF56436">
    <property type="entry name" value="C-type lectin-like"/>
    <property type="match status" value="1"/>
</dbReference>
<accession>A0AAD9ISX1</accession>
<keyword evidence="4" id="KW-1185">Reference proteome</keyword>
<evidence type="ECO:0000256" key="1">
    <source>
        <dbReference type="ARBA" id="ARBA00023157"/>
    </source>
</evidence>
<dbReference type="InterPro" id="IPR001304">
    <property type="entry name" value="C-type_lectin-like"/>
</dbReference>
<dbReference type="InterPro" id="IPR016186">
    <property type="entry name" value="C-type_lectin-like/link_sf"/>
</dbReference>
<name>A0AAD9ISX1_9ANNE</name>
<organism evidence="3 4">
    <name type="scientific">Paralvinella palmiformis</name>
    <dbReference type="NCBI Taxonomy" id="53620"/>
    <lineage>
        <taxon>Eukaryota</taxon>
        <taxon>Metazoa</taxon>
        <taxon>Spiralia</taxon>
        <taxon>Lophotrochozoa</taxon>
        <taxon>Annelida</taxon>
        <taxon>Polychaeta</taxon>
        <taxon>Sedentaria</taxon>
        <taxon>Canalipalpata</taxon>
        <taxon>Terebellida</taxon>
        <taxon>Terebelliformia</taxon>
        <taxon>Alvinellidae</taxon>
        <taxon>Paralvinella</taxon>
    </lineage>
</organism>
<dbReference type="PROSITE" id="PS50041">
    <property type="entry name" value="C_TYPE_LECTIN_2"/>
    <property type="match status" value="1"/>
</dbReference>
<sequence length="98" mass="11667">MIQEQSDEEGEKHRQETLAAGFTRYFLGGRRPHNGNIREFYLQPSGVPISYSRWHPSQPYPRDDDSNCIMARIDHDWLWNDNRCRTPSMYMCHMVYDG</sequence>
<dbReference type="Gene3D" id="3.10.100.10">
    <property type="entry name" value="Mannose-Binding Protein A, subunit A"/>
    <property type="match status" value="1"/>
</dbReference>
<dbReference type="PROSITE" id="PS00615">
    <property type="entry name" value="C_TYPE_LECTIN_1"/>
    <property type="match status" value="1"/>
</dbReference>
<reference evidence="3" key="1">
    <citation type="journal article" date="2023" name="Mol. Biol. Evol.">
        <title>Third-Generation Sequencing Reveals the Adaptive Role of the Epigenome in Three Deep-Sea Polychaetes.</title>
        <authorList>
            <person name="Perez M."/>
            <person name="Aroh O."/>
            <person name="Sun Y."/>
            <person name="Lan Y."/>
            <person name="Juniper S.K."/>
            <person name="Young C.R."/>
            <person name="Angers B."/>
            <person name="Qian P.Y."/>
        </authorList>
    </citation>
    <scope>NUCLEOTIDE SEQUENCE</scope>
    <source>
        <strain evidence="3">P08H-3</strain>
    </source>
</reference>
<dbReference type="InterPro" id="IPR016187">
    <property type="entry name" value="CTDL_fold"/>
</dbReference>
<proteinExistence type="predicted"/>
<dbReference type="AlphaFoldDB" id="A0AAD9ISX1"/>
<dbReference type="Proteomes" id="UP001208570">
    <property type="component" value="Unassembled WGS sequence"/>
</dbReference>
<dbReference type="EMBL" id="JAODUP010001658">
    <property type="protein sequence ID" value="KAK2139680.1"/>
    <property type="molecule type" value="Genomic_DNA"/>
</dbReference>
<keyword evidence="1" id="KW-1015">Disulfide bond</keyword>
<dbReference type="CDD" id="cd00037">
    <property type="entry name" value="CLECT"/>
    <property type="match status" value="1"/>
</dbReference>
<evidence type="ECO:0000259" key="2">
    <source>
        <dbReference type="PROSITE" id="PS50041"/>
    </source>
</evidence>
<evidence type="ECO:0000313" key="4">
    <source>
        <dbReference type="Proteomes" id="UP001208570"/>
    </source>
</evidence>
<protein>
    <recommendedName>
        <fullName evidence="2">C-type lectin domain-containing protein</fullName>
    </recommendedName>
</protein>
<feature type="domain" description="C-type lectin" evidence="2">
    <location>
        <begin position="1"/>
        <end position="93"/>
    </location>
</feature>
<evidence type="ECO:0000313" key="3">
    <source>
        <dbReference type="EMBL" id="KAK2139680.1"/>
    </source>
</evidence>
<comment type="caution">
    <text evidence="3">The sequence shown here is derived from an EMBL/GenBank/DDBJ whole genome shotgun (WGS) entry which is preliminary data.</text>
</comment>